<organism evidence="1 2">
    <name type="scientific">Aspergillus tanneri</name>
    <dbReference type="NCBI Taxonomy" id="1220188"/>
    <lineage>
        <taxon>Eukaryota</taxon>
        <taxon>Fungi</taxon>
        <taxon>Dikarya</taxon>
        <taxon>Ascomycota</taxon>
        <taxon>Pezizomycotina</taxon>
        <taxon>Eurotiomycetes</taxon>
        <taxon>Eurotiomycetidae</taxon>
        <taxon>Eurotiales</taxon>
        <taxon>Aspergillaceae</taxon>
        <taxon>Aspergillus</taxon>
        <taxon>Aspergillus subgen. Circumdati</taxon>
    </lineage>
</organism>
<dbReference type="EMBL" id="SOSA01001103">
    <property type="protein sequence ID" value="THC87631.1"/>
    <property type="molecule type" value="Genomic_DNA"/>
</dbReference>
<gene>
    <name evidence="1" type="ORF">EYZ11_012920</name>
</gene>
<comment type="caution">
    <text evidence="1">The sequence shown here is derived from an EMBL/GenBank/DDBJ whole genome shotgun (WGS) entry which is preliminary data.</text>
</comment>
<accession>A0A4S3J4E1</accession>
<dbReference type="AlphaFoldDB" id="A0A4S3J4E1"/>
<proteinExistence type="predicted"/>
<name>A0A4S3J4E1_9EURO</name>
<evidence type="ECO:0000313" key="1">
    <source>
        <dbReference type="EMBL" id="THC87631.1"/>
    </source>
</evidence>
<keyword evidence="2" id="KW-1185">Reference proteome</keyword>
<sequence length="63" mass="6887">MAARTGEVRAGFIVSLEQEEKKEGQPTVFKATQIPSVNSLPIAHPVNCQAIREIVWSIGPVKE</sequence>
<reference evidence="1 2" key="1">
    <citation type="submission" date="2019-03" db="EMBL/GenBank/DDBJ databases">
        <title>The genome sequence of a newly discovered highly antifungal drug resistant Aspergillus species, Aspergillus tanneri NIH 1004.</title>
        <authorList>
            <person name="Mounaud S."/>
            <person name="Singh I."/>
            <person name="Joardar V."/>
            <person name="Pakala S."/>
            <person name="Pakala S."/>
            <person name="Venepally P."/>
            <person name="Hoover J."/>
            <person name="Nierman W."/>
            <person name="Chung J."/>
            <person name="Losada L."/>
        </authorList>
    </citation>
    <scope>NUCLEOTIDE SEQUENCE [LARGE SCALE GENOMIC DNA]</scope>
    <source>
        <strain evidence="1 2">NIH1004</strain>
    </source>
</reference>
<dbReference type="VEuPathDB" id="FungiDB:EYZ11_012920"/>
<dbReference type="STRING" id="1220188.A0A4S3J4E1"/>
<evidence type="ECO:0000313" key="2">
    <source>
        <dbReference type="Proteomes" id="UP000308092"/>
    </source>
</evidence>
<dbReference type="Proteomes" id="UP000308092">
    <property type="component" value="Unassembled WGS sequence"/>
</dbReference>
<protein>
    <submittedName>
        <fullName evidence="1">Uncharacterized protein</fullName>
    </submittedName>
</protein>